<protein>
    <recommendedName>
        <fullName evidence="2">Glycosyl transferase family 1 domain-containing protein</fullName>
    </recommendedName>
</protein>
<comment type="caution">
    <text evidence="3">The sequence shown here is derived from an EMBL/GenBank/DDBJ whole genome shotgun (WGS) entry which is preliminary data.</text>
</comment>
<accession>A0A7J0BH80</accession>
<evidence type="ECO:0000313" key="3">
    <source>
        <dbReference type="EMBL" id="GFM32552.1"/>
    </source>
</evidence>
<keyword evidence="1" id="KW-0808">Transferase</keyword>
<dbReference type="Proteomes" id="UP000503840">
    <property type="component" value="Unassembled WGS sequence"/>
</dbReference>
<name>A0A7J0BH80_9BACT</name>
<dbReference type="Pfam" id="PF00534">
    <property type="entry name" value="Glycos_transf_1"/>
    <property type="match status" value="1"/>
</dbReference>
<dbReference type="GO" id="GO:0009103">
    <property type="term" value="P:lipopolysaccharide biosynthetic process"/>
    <property type="evidence" value="ECO:0007669"/>
    <property type="project" value="TreeGrafter"/>
</dbReference>
<dbReference type="CDD" id="cd03809">
    <property type="entry name" value="GT4_MtfB-like"/>
    <property type="match status" value="1"/>
</dbReference>
<dbReference type="RefSeq" id="WP_174404251.1">
    <property type="nucleotide sequence ID" value="NZ_BLVO01000012.1"/>
</dbReference>
<dbReference type="GO" id="GO:0016757">
    <property type="term" value="F:glycosyltransferase activity"/>
    <property type="evidence" value="ECO:0007669"/>
    <property type="project" value="InterPro"/>
</dbReference>
<dbReference type="SUPFAM" id="SSF53335">
    <property type="entry name" value="S-adenosyl-L-methionine-dependent methyltransferases"/>
    <property type="match status" value="1"/>
</dbReference>
<organism evidence="3 4">
    <name type="scientific">Desulfovibrio subterraneus</name>
    <dbReference type="NCBI Taxonomy" id="2718620"/>
    <lineage>
        <taxon>Bacteria</taxon>
        <taxon>Pseudomonadati</taxon>
        <taxon>Thermodesulfobacteriota</taxon>
        <taxon>Desulfovibrionia</taxon>
        <taxon>Desulfovibrionales</taxon>
        <taxon>Desulfovibrionaceae</taxon>
        <taxon>Desulfovibrio</taxon>
    </lineage>
</organism>
<evidence type="ECO:0000256" key="1">
    <source>
        <dbReference type="ARBA" id="ARBA00022679"/>
    </source>
</evidence>
<sequence length="638" mass="72008">MQLVIEGFIYQVQAKGGISRIFNETLPRMCGMDNNLRVTMLTDGTSMQPLPRHPFISYQHGECDPRLRQSRSAIWHSTYFTPPREWAGPKVVSLYDMVPERFSNFFCDPWDDALRERRKNAILDADKVIAISENTRQDVLDILDVDPAKVCVVHLSYNPLFRPLASDAIAGVGGGRPFFLYVGDRNHYKNFDGLLKGFARWKQNAEADLYVVGKPLSEKETQLVASFGLQDRVQAKGMVSDEELCVYYNTAAGFVYPSYGEGFGIPLLEAMACGCPVIASDIPSSREVAGDVPYLFDPSQPDELAAIFPAILNDGRGSERTRKGLEAVTAFSWEKTAAQTLGVYRDLLADMGRYDCCAFPAGHYYSPVPDLEDIARRQDTVFTAPDADAIVDVDLRTDAQLALWDTMLEYRDEFPFAEEAGSLRYGLSNGFFGHGDAWSLYGMLRTFRPRRLVEVGSGHSSAAILDINDRFLGGSLHMTFIDPHPERLDSLLRKEDGQQAEVLRQPVQQVDMDVFRALQPGDVLFVDSSHVSKVGSDLNHLLFNVLPVLASGVIVHFHDIFYPFEYPRSWVMGGRFWNECYMLRAFLQDNGRYEIMLFNSYLAQAFTERVTRDVPIFTRRDAANPWVEGCSSVWLRKR</sequence>
<dbReference type="InterPro" id="IPR001296">
    <property type="entry name" value="Glyco_trans_1"/>
</dbReference>
<reference evidence="3 4" key="1">
    <citation type="submission" date="2020-05" db="EMBL/GenBank/DDBJ databases">
        <title>Draft genome sequence of Desulfovibrio sp. strain HN2T.</title>
        <authorList>
            <person name="Ueno A."/>
            <person name="Tamazawa S."/>
            <person name="Tamamura S."/>
            <person name="Murakami T."/>
            <person name="Kiyama T."/>
            <person name="Inomata H."/>
            <person name="Amano Y."/>
            <person name="Miyakawa K."/>
            <person name="Tamaki H."/>
            <person name="Naganuma T."/>
            <person name="Kaneko K."/>
        </authorList>
    </citation>
    <scope>NUCLEOTIDE SEQUENCE [LARGE SCALE GENOMIC DNA]</scope>
    <source>
        <strain evidence="3 4">HN2</strain>
    </source>
</reference>
<evidence type="ECO:0000259" key="2">
    <source>
        <dbReference type="Pfam" id="PF00534"/>
    </source>
</evidence>
<dbReference type="Gene3D" id="3.40.50.2000">
    <property type="entry name" value="Glycogen Phosphorylase B"/>
    <property type="match status" value="2"/>
</dbReference>
<proteinExistence type="predicted"/>
<gene>
    <name evidence="3" type="ORF">DSM101010T_09170</name>
</gene>
<keyword evidence="4" id="KW-1185">Reference proteome</keyword>
<dbReference type="Pfam" id="PF13578">
    <property type="entry name" value="Methyltransf_24"/>
    <property type="match status" value="1"/>
</dbReference>
<dbReference type="PANTHER" id="PTHR46401">
    <property type="entry name" value="GLYCOSYLTRANSFERASE WBBK-RELATED"/>
    <property type="match status" value="1"/>
</dbReference>
<dbReference type="AlphaFoldDB" id="A0A7J0BH80"/>
<evidence type="ECO:0000313" key="4">
    <source>
        <dbReference type="Proteomes" id="UP000503840"/>
    </source>
</evidence>
<dbReference type="InterPro" id="IPR029063">
    <property type="entry name" value="SAM-dependent_MTases_sf"/>
</dbReference>
<dbReference type="EMBL" id="BLVO01000012">
    <property type="protein sequence ID" value="GFM32552.1"/>
    <property type="molecule type" value="Genomic_DNA"/>
</dbReference>
<dbReference type="SUPFAM" id="SSF53756">
    <property type="entry name" value="UDP-Glycosyltransferase/glycogen phosphorylase"/>
    <property type="match status" value="1"/>
</dbReference>
<dbReference type="PANTHER" id="PTHR46401:SF2">
    <property type="entry name" value="GLYCOSYLTRANSFERASE WBBK-RELATED"/>
    <property type="match status" value="1"/>
</dbReference>
<dbReference type="Gene3D" id="3.40.50.150">
    <property type="entry name" value="Vaccinia Virus protein VP39"/>
    <property type="match status" value="1"/>
</dbReference>
<feature type="domain" description="Glycosyl transferase family 1" evidence="2">
    <location>
        <begin position="173"/>
        <end position="320"/>
    </location>
</feature>